<dbReference type="GO" id="GO:0005829">
    <property type="term" value="C:cytosol"/>
    <property type="evidence" value="ECO:0007669"/>
    <property type="project" value="TreeGrafter"/>
</dbReference>
<dbReference type="Proteomes" id="UP001174909">
    <property type="component" value="Unassembled WGS sequence"/>
</dbReference>
<dbReference type="InterPro" id="IPR000398">
    <property type="entry name" value="Thymidylate_synthase"/>
</dbReference>
<accession>A0AA35WQS4</accession>
<protein>
    <recommendedName>
        <fullName evidence="2">Thymidylate synthase</fullName>
        <ecNumber evidence="1">2.1.1.45</ecNumber>
    </recommendedName>
</protein>
<organism evidence="6 7">
    <name type="scientific">Geodia barretti</name>
    <name type="common">Barrett's horny sponge</name>
    <dbReference type="NCBI Taxonomy" id="519541"/>
    <lineage>
        <taxon>Eukaryota</taxon>
        <taxon>Metazoa</taxon>
        <taxon>Porifera</taxon>
        <taxon>Demospongiae</taxon>
        <taxon>Heteroscleromorpha</taxon>
        <taxon>Tetractinellida</taxon>
        <taxon>Astrophorina</taxon>
        <taxon>Geodiidae</taxon>
        <taxon>Geodia</taxon>
    </lineage>
</organism>
<keyword evidence="7" id="KW-1185">Reference proteome</keyword>
<proteinExistence type="predicted"/>
<dbReference type="EMBL" id="CASHTH010002177">
    <property type="protein sequence ID" value="CAI8025706.1"/>
    <property type="molecule type" value="Genomic_DNA"/>
</dbReference>
<evidence type="ECO:0000313" key="7">
    <source>
        <dbReference type="Proteomes" id="UP001174909"/>
    </source>
</evidence>
<evidence type="ECO:0000256" key="2">
    <source>
        <dbReference type="ARBA" id="ARBA00015931"/>
    </source>
</evidence>
<keyword evidence="3" id="KW-0489">Methyltransferase</keyword>
<dbReference type="PANTHER" id="PTHR11548">
    <property type="entry name" value="THYMIDYLATE SYNTHASE 1"/>
    <property type="match status" value="1"/>
</dbReference>
<evidence type="ECO:0000256" key="3">
    <source>
        <dbReference type="ARBA" id="ARBA00022603"/>
    </source>
</evidence>
<dbReference type="PANTHER" id="PTHR11548:SF1">
    <property type="entry name" value="THYMIDYLATE SYNTHASE 1"/>
    <property type="match status" value="1"/>
</dbReference>
<dbReference type="PRINTS" id="PR00108">
    <property type="entry name" value="THYMDSNTHASE"/>
</dbReference>
<name>A0AA35WQS4_GEOBA</name>
<dbReference type="SUPFAM" id="SSF55831">
    <property type="entry name" value="Thymidylate synthase/dCMP hydroxymethylase"/>
    <property type="match status" value="1"/>
</dbReference>
<evidence type="ECO:0000313" key="6">
    <source>
        <dbReference type="EMBL" id="CAI8025706.1"/>
    </source>
</evidence>
<dbReference type="AlphaFoldDB" id="A0AA35WQS4"/>
<dbReference type="GO" id="GO:0006231">
    <property type="term" value="P:dTMP biosynthetic process"/>
    <property type="evidence" value="ECO:0007669"/>
    <property type="project" value="InterPro"/>
</dbReference>
<dbReference type="Gene3D" id="3.30.572.10">
    <property type="entry name" value="Thymidylate synthase/dCMP hydroxymethylase domain"/>
    <property type="match status" value="1"/>
</dbReference>
<dbReference type="EC" id="2.1.1.45" evidence="1"/>
<feature type="domain" description="Thymidylate synthase/dCMP hydroxymethylase" evidence="5">
    <location>
        <begin position="1"/>
        <end position="124"/>
    </location>
</feature>
<dbReference type="InterPro" id="IPR045097">
    <property type="entry name" value="Thymidate_synth/dCMP_Mease"/>
</dbReference>
<comment type="caution">
    <text evidence="6">The sequence shown here is derived from an EMBL/GenBank/DDBJ whole genome shotgun (WGS) entry which is preliminary data.</text>
</comment>
<dbReference type="Pfam" id="PF00303">
    <property type="entry name" value="Thymidylat_synt"/>
    <property type="match status" value="1"/>
</dbReference>
<dbReference type="InterPro" id="IPR023451">
    <property type="entry name" value="Thymidate_synth/dCMP_Mease_dom"/>
</dbReference>
<dbReference type="NCBIfam" id="TIGR03284">
    <property type="entry name" value="thym_sym"/>
    <property type="match status" value="1"/>
</dbReference>
<dbReference type="InterPro" id="IPR036926">
    <property type="entry name" value="Thymidate_synth/dCMP_Mease_sf"/>
</dbReference>
<reference evidence="6" key="1">
    <citation type="submission" date="2023-03" db="EMBL/GenBank/DDBJ databases">
        <authorList>
            <person name="Steffen K."/>
            <person name="Cardenas P."/>
        </authorList>
    </citation>
    <scope>NUCLEOTIDE SEQUENCE</scope>
</reference>
<sequence length="124" mass="14216">MALEPCHVLYQFFVADGKLSMQTYLRSCDMFLGVPFNIASYSLLLHMVAQVTGLTPSEFVLTLGDAHIYREHFEAVQTQLKRIPYPLSRLELNPQIKSIDAFKMQHIQLVDYQHHGTIHAPMIV</sequence>
<gene>
    <name evidence="6" type="ORF">GBAR_LOCUS14827</name>
</gene>
<dbReference type="GO" id="GO:0032259">
    <property type="term" value="P:methylation"/>
    <property type="evidence" value="ECO:0007669"/>
    <property type="project" value="UniProtKB-KW"/>
</dbReference>
<keyword evidence="4" id="KW-0808">Transferase</keyword>
<evidence type="ECO:0000259" key="5">
    <source>
        <dbReference type="Pfam" id="PF00303"/>
    </source>
</evidence>
<evidence type="ECO:0000256" key="4">
    <source>
        <dbReference type="ARBA" id="ARBA00022679"/>
    </source>
</evidence>
<evidence type="ECO:0000256" key="1">
    <source>
        <dbReference type="ARBA" id="ARBA00011947"/>
    </source>
</evidence>
<dbReference type="GO" id="GO:0004799">
    <property type="term" value="F:thymidylate synthase activity"/>
    <property type="evidence" value="ECO:0007669"/>
    <property type="project" value="UniProtKB-EC"/>
</dbReference>